<dbReference type="Proteomes" id="UP000294887">
    <property type="component" value="Unassembled WGS sequence"/>
</dbReference>
<evidence type="ECO:0000256" key="1">
    <source>
        <dbReference type="ARBA" id="ARBA00004141"/>
    </source>
</evidence>
<dbReference type="Pfam" id="PF04241">
    <property type="entry name" value="DUF423"/>
    <property type="match status" value="1"/>
</dbReference>
<name>A0A4R1EUQ4_9GAMM</name>
<keyword evidence="3 6" id="KW-0812">Transmembrane</keyword>
<evidence type="ECO:0000256" key="3">
    <source>
        <dbReference type="ARBA" id="ARBA00022692"/>
    </source>
</evidence>
<accession>A0A4R1EUQ4</accession>
<evidence type="ECO:0000313" key="7">
    <source>
        <dbReference type="EMBL" id="TCJ82828.1"/>
    </source>
</evidence>
<keyword evidence="8" id="KW-1185">Reference proteome</keyword>
<reference evidence="7 8" key="1">
    <citation type="submission" date="2019-03" db="EMBL/GenBank/DDBJ databases">
        <title>Genomic Encyclopedia of Type Strains, Phase IV (KMG-IV): sequencing the most valuable type-strain genomes for metagenomic binning, comparative biology and taxonomic classification.</title>
        <authorList>
            <person name="Goeker M."/>
        </authorList>
    </citation>
    <scope>NUCLEOTIDE SEQUENCE [LARGE SCALE GENOMIC DNA]</scope>
    <source>
        <strain evidence="7 8">DSM 24830</strain>
    </source>
</reference>
<dbReference type="EMBL" id="SMFQ01000005">
    <property type="protein sequence ID" value="TCJ82828.1"/>
    <property type="molecule type" value="Genomic_DNA"/>
</dbReference>
<dbReference type="PANTHER" id="PTHR43461">
    <property type="entry name" value="TRANSMEMBRANE PROTEIN 256"/>
    <property type="match status" value="1"/>
</dbReference>
<dbReference type="OrthoDB" id="9802121at2"/>
<dbReference type="PANTHER" id="PTHR43461:SF1">
    <property type="entry name" value="TRANSMEMBRANE PROTEIN 256"/>
    <property type="match status" value="1"/>
</dbReference>
<comment type="subcellular location">
    <subcellularLocation>
        <location evidence="1">Membrane</location>
        <topology evidence="1">Multi-pass membrane protein</topology>
    </subcellularLocation>
</comment>
<evidence type="ECO:0000256" key="2">
    <source>
        <dbReference type="ARBA" id="ARBA00009694"/>
    </source>
</evidence>
<evidence type="ECO:0000256" key="5">
    <source>
        <dbReference type="ARBA" id="ARBA00023136"/>
    </source>
</evidence>
<dbReference type="RefSeq" id="WP_131907328.1">
    <property type="nucleotide sequence ID" value="NZ_BAAAFU010000007.1"/>
</dbReference>
<organism evidence="7 8">
    <name type="scientific">Cocleimonas flava</name>
    <dbReference type="NCBI Taxonomy" id="634765"/>
    <lineage>
        <taxon>Bacteria</taxon>
        <taxon>Pseudomonadati</taxon>
        <taxon>Pseudomonadota</taxon>
        <taxon>Gammaproteobacteria</taxon>
        <taxon>Thiotrichales</taxon>
        <taxon>Thiotrichaceae</taxon>
        <taxon>Cocleimonas</taxon>
    </lineage>
</organism>
<gene>
    <name evidence="7" type="ORF">EV695_3564</name>
</gene>
<keyword evidence="5 6" id="KW-0472">Membrane</keyword>
<feature type="transmembrane region" description="Helical" evidence="6">
    <location>
        <begin position="100"/>
        <end position="125"/>
    </location>
</feature>
<proteinExistence type="inferred from homology"/>
<keyword evidence="4 6" id="KW-1133">Transmembrane helix</keyword>
<feature type="transmembrane region" description="Helical" evidence="6">
    <location>
        <begin position="47"/>
        <end position="64"/>
    </location>
</feature>
<evidence type="ECO:0000256" key="4">
    <source>
        <dbReference type="ARBA" id="ARBA00022989"/>
    </source>
</evidence>
<evidence type="ECO:0000256" key="6">
    <source>
        <dbReference type="SAM" id="Phobius"/>
    </source>
</evidence>
<dbReference type="InterPro" id="IPR006696">
    <property type="entry name" value="DUF423"/>
</dbReference>
<evidence type="ECO:0000313" key="8">
    <source>
        <dbReference type="Proteomes" id="UP000294887"/>
    </source>
</evidence>
<protein>
    <submittedName>
        <fullName evidence="7">Uncharacterized membrane protein YgdD (TMEM256/DUF423 family)</fullName>
    </submittedName>
</protein>
<dbReference type="AlphaFoldDB" id="A0A4R1EUQ4"/>
<feature type="transmembrane region" description="Helical" evidence="6">
    <location>
        <begin position="71"/>
        <end position="94"/>
    </location>
</feature>
<comment type="caution">
    <text evidence="7">The sequence shown here is derived from an EMBL/GenBank/DDBJ whole genome shotgun (WGS) entry which is preliminary data.</text>
</comment>
<sequence length="127" mass="13714">MKSHKLFISISALLGLLAVVIGALSAHAIDKGLTTEALERIHTAQDYQFYHVAALFGVGILGSLHRNQSSILLKLAGLFFLLGILLFSGSLYAYAITDNALYGTATPFGGMSFILGWFFLMLFGLTK</sequence>
<comment type="similarity">
    <text evidence="2">Belongs to the UPF0382 family.</text>
</comment>
<dbReference type="GO" id="GO:0005886">
    <property type="term" value="C:plasma membrane"/>
    <property type="evidence" value="ECO:0007669"/>
    <property type="project" value="TreeGrafter"/>
</dbReference>